<evidence type="ECO:0000313" key="9">
    <source>
        <dbReference type="WBParaSite" id="SSLN_0001038201-mRNA-1"/>
    </source>
</evidence>
<dbReference type="GO" id="GO:0005789">
    <property type="term" value="C:endoplasmic reticulum membrane"/>
    <property type="evidence" value="ECO:0007669"/>
    <property type="project" value="UniProtKB-SubCell"/>
</dbReference>
<dbReference type="STRING" id="70667.A0A183T0L1"/>
<evidence type="ECO:0000256" key="6">
    <source>
        <dbReference type="SAM" id="Phobius"/>
    </source>
</evidence>
<dbReference type="Pfam" id="PF11712">
    <property type="entry name" value="Vma12"/>
    <property type="match status" value="1"/>
</dbReference>
<evidence type="ECO:0000313" key="7">
    <source>
        <dbReference type="EMBL" id="VDL96394.1"/>
    </source>
</evidence>
<keyword evidence="2 6" id="KW-0812">Transmembrane</keyword>
<keyword evidence="4 6" id="KW-1133">Transmembrane helix</keyword>
<dbReference type="GO" id="GO:0070072">
    <property type="term" value="P:vacuolar proton-transporting V-type ATPase complex assembly"/>
    <property type="evidence" value="ECO:0007669"/>
    <property type="project" value="InterPro"/>
</dbReference>
<proteinExistence type="predicted"/>
<evidence type="ECO:0000256" key="2">
    <source>
        <dbReference type="ARBA" id="ARBA00022692"/>
    </source>
</evidence>
<keyword evidence="3" id="KW-0256">Endoplasmic reticulum</keyword>
<evidence type="ECO:0000256" key="3">
    <source>
        <dbReference type="ARBA" id="ARBA00022824"/>
    </source>
</evidence>
<dbReference type="PANTHER" id="PTHR31394:SF1">
    <property type="entry name" value="TRANSMEMBRANE PROTEIN 199"/>
    <property type="match status" value="1"/>
</dbReference>
<protein>
    <submittedName>
        <fullName evidence="9">Transmembrane protein 199</fullName>
    </submittedName>
</protein>
<evidence type="ECO:0000313" key="8">
    <source>
        <dbReference type="Proteomes" id="UP000275846"/>
    </source>
</evidence>
<keyword evidence="5 6" id="KW-0472">Membrane</keyword>
<reference evidence="7 8" key="2">
    <citation type="submission" date="2018-11" db="EMBL/GenBank/DDBJ databases">
        <authorList>
            <consortium name="Pathogen Informatics"/>
        </authorList>
    </citation>
    <scope>NUCLEOTIDE SEQUENCE [LARGE SCALE GENOMIC DNA]</scope>
    <source>
        <strain evidence="7 8">NST_G2</strain>
    </source>
</reference>
<dbReference type="OrthoDB" id="19981at2759"/>
<keyword evidence="8" id="KW-1185">Reference proteome</keyword>
<feature type="transmembrane region" description="Helical" evidence="6">
    <location>
        <begin position="135"/>
        <end position="153"/>
    </location>
</feature>
<reference evidence="9" key="1">
    <citation type="submission" date="2016-06" db="UniProtKB">
        <authorList>
            <consortium name="WormBaseParasite"/>
        </authorList>
    </citation>
    <scope>IDENTIFICATION</scope>
</reference>
<accession>A0A183T0L1</accession>
<evidence type="ECO:0000256" key="5">
    <source>
        <dbReference type="ARBA" id="ARBA00023136"/>
    </source>
</evidence>
<dbReference type="PANTHER" id="PTHR31394">
    <property type="entry name" value="TRANSMEMBRANE PROTEIN 199"/>
    <property type="match status" value="1"/>
</dbReference>
<feature type="transmembrane region" description="Helical" evidence="6">
    <location>
        <begin position="165"/>
        <end position="188"/>
    </location>
</feature>
<dbReference type="WBParaSite" id="SSLN_0001038201-mRNA-1">
    <property type="protein sequence ID" value="SSLN_0001038201-mRNA-1"/>
    <property type="gene ID" value="SSLN_0001038201"/>
</dbReference>
<sequence>MTASPYSNISFKITPDIRAFLKRYVNDVAVPPDINSKLKNLDLQADCISFSLLECLHAHVSSGIDNLLRNSELRLPKPSSPARSPALQKSVETLKKKLENDEYTRMTHGFTPLGRTGTSRFSLCDELKCLNRQMIMVINFLCVVVGSFVFGYFVCDMFGQSNVSFFQRTILGLSFAMVVFFADLYFVIKNVDTMDKPNLIPVGKPFLASFKNRRSKTCFWTGFER</sequence>
<evidence type="ECO:0000256" key="4">
    <source>
        <dbReference type="ARBA" id="ARBA00022989"/>
    </source>
</evidence>
<comment type="subcellular location">
    <subcellularLocation>
        <location evidence="1">Endoplasmic reticulum membrane</location>
        <topology evidence="1">Multi-pass membrane protein</topology>
    </subcellularLocation>
</comment>
<name>A0A183T0L1_SCHSO</name>
<gene>
    <name evidence="7" type="ORF">SSLN_LOCUS10009</name>
</gene>
<dbReference type="InterPro" id="IPR021013">
    <property type="entry name" value="ATPase_Vma12"/>
</dbReference>
<organism evidence="9">
    <name type="scientific">Schistocephalus solidus</name>
    <name type="common">Tapeworm</name>
    <dbReference type="NCBI Taxonomy" id="70667"/>
    <lineage>
        <taxon>Eukaryota</taxon>
        <taxon>Metazoa</taxon>
        <taxon>Spiralia</taxon>
        <taxon>Lophotrochozoa</taxon>
        <taxon>Platyhelminthes</taxon>
        <taxon>Cestoda</taxon>
        <taxon>Eucestoda</taxon>
        <taxon>Diphyllobothriidea</taxon>
        <taxon>Diphyllobothriidae</taxon>
        <taxon>Schistocephalus</taxon>
    </lineage>
</organism>
<dbReference type="Proteomes" id="UP000275846">
    <property type="component" value="Unassembled WGS sequence"/>
</dbReference>
<dbReference type="EMBL" id="UYSU01035596">
    <property type="protein sequence ID" value="VDL96394.1"/>
    <property type="molecule type" value="Genomic_DNA"/>
</dbReference>
<dbReference type="AlphaFoldDB" id="A0A183T0L1"/>
<evidence type="ECO:0000256" key="1">
    <source>
        <dbReference type="ARBA" id="ARBA00004477"/>
    </source>
</evidence>